<protein>
    <submittedName>
        <fullName evidence="1">Uncharacterized protein</fullName>
    </submittedName>
</protein>
<reference evidence="1 2" key="1">
    <citation type="submission" date="2024-06" db="EMBL/GenBank/DDBJ databases">
        <title>A chromosome level genome sequence of Diviner's sage (Salvia divinorum).</title>
        <authorList>
            <person name="Ford S.A."/>
            <person name="Ro D.-K."/>
            <person name="Ness R.W."/>
            <person name="Phillips M.A."/>
        </authorList>
    </citation>
    <scope>NUCLEOTIDE SEQUENCE [LARGE SCALE GENOMIC DNA]</scope>
    <source>
        <strain evidence="1">SAF-2024a</strain>
        <tissue evidence="1">Leaf</tissue>
    </source>
</reference>
<dbReference type="AlphaFoldDB" id="A0ABD1IJW4"/>
<dbReference type="EMBL" id="JBEAFC010000001">
    <property type="protein sequence ID" value="KAL1569011.1"/>
    <property type="molecule type" value="Genomic_DNA"/>
</dbReference>
<name>A0ABD1IJW4_SALDI</name>
<evidence type="ECO:0000313" key="2">
    <source>
        <dbReference type="Proteomes" id="UP001567538"/>
    </source>
</evidence>
<evidence type="ECO:0000313" key="1">
    <source>
        <dbReference type="EMBL" id="KAL1569011.1"/>
    </source>
</evidence>
<dbReference type="Proteomes" id="UP001567538">
    <property type="component" value="Unassembled WGS sequence"/>
</dbReference>
<gene>
    <name evidence="1" type="ORF">AAHA92_00546</name>
</gene>
<organism evidence="1 2">
    <name type="scientific">Salvia divinorum</name>
    <name type="common">Maria pastora</name>
    <name type="synonym">Diviner's sage</name>
    <dbReference type="NCBI Taxonomy" id="28513"/>
    <lineage>
        <taxon>Eukaryota</taxon>
        <taxon>Viridiplantae</taxon>
        <taxon>Streptophyta</taxon>
        <taxon>Embryophyta</taxon>
        <taxon>Tracheophyta</taxon>
        <taxon>Spermatophyta</taxon>
        <taxon>Magnoliopsida</taxon>
        <taxon>eudicotyledons</taxon>
        <taxon>Gunneridae</taxon>
        <taxon>Pentapetalae</taxon>
        <taxon>asterids</taxon>
        <taxon>lamiids</taxon>
        <taxon>Lamiales</taxon>
        <taxon>Lamiaceae</taxon>
        <taxon>Nepetoideae</taxon>
        <taxon>Mentheae</taxon>
        <taxon>Salviinae</taxon>
        <taxon>Salvia</taxon>
        <taxon>Salvia subgen. Calosphace</taxon>
    </lineage>
</organism>
<comment type="caution">
    <text evidence="1">The sequence shown here is derived from an EMBL/GenBank/DDBJ whole genome shotgun (WGS) entry which is preliminary data.</text>
</comment>
<keyword evidence="2" id="KW-1185">Reference proteome</keyword>
<sequence>MSSACVARCQAITVQIRTAVAPTPTPVSQEVRGMTCDYLLVQGVWEGVRIVVVCVWLRETVWLASLLLLHLSFLP</sequence>
<accession>A0ABD1IJW4</accession>
<proteinExistence type="predicted"/>